<evidence type="ECO:0000313" key="5">
    <source>
        <dbReference type="Proteomes" id="UP000075755"/>
    </source>
</evidence>
<dbReference type="InterPro" id="IPR050336">
    <property type="entry name" value="Chromosome_partition/occlusion"/>
</dbReference>
<organism evidence="4 5">
    <name type="scientific">Aminobacter aminovorans</name>
    <name type="common">Chelatobacter heintzii</name>
    <dbReference type="NCBI Taxonomy" id="83263"/>
    <lineage>
        <taxon>Bacteria</taxon>
        <taxon>Pseudomonadati</taxon>
        <taxon>Pseudomonadota</taxon>
        <taxon>Alphaproteobacteria</taxon>
        <taxon>Hyphomicrobiales</taxon>
        <taxon>Phyllobacteriaceae</taxon>
        <taxon>Aminobacter</taxon>
    </lineage>
</organism>
<dbReference type="Pfam" id="PF02195">
    <property type="entry name" value="ParB_N"/>
    <property type="match status" value="1"/>
</dbReference>
<dbReference type="InterPro" id="IPR017819">
    <property type="entry name" value="Plasmid_partition_RepB"/>
</dbReference>
<feature type="region of interest" description="Disordered" evidence="2">
    <location>
        <begin position="1"/>
        <end position="37"/>
    </location>
</feature>
<dbReference type="CDD" id="cd16405">
    <property type="entry name" value="RepB_like_N"/>
    <property type="match status" value="1"/>
</dbReference>
<dbReference type="Proteomes" id="UP000075755">
    <property type="component" value="Plasmid pAA03"/>
</dbReference>
<dbReference type="InterPro" id="IPR011111">
    <property type="entry name" value="Plasmid_RepB"/>
</dbReference>
<dbReference type="InterPro" id="IPR003115">
    <property type="entry name" value="ParB_N"/>
</dbReference>
<dbReference type="PANTHER" id="PTHR33375:SF1">
    <property type="entry name" value="CHROMOSOME-PARTITIONING PROTEIN PARB-RELATED"/>
    <property type="match status" value="1"/>
</dbReference>
<dbReference type="NCBIfam" id="TIGR00180">
    <property type="entry name" value="parB_part"/>
    <property type="match status" value="1"/>
</dbReference>
<dbReference type="GO" id="GO:0005694">
    <property type="term" value="C:chromosome"/>
    <property type="evidence" value="ECO:0007669"/>
    <property type="project" value="TreeGrafter"/>
</dbReference>
<dbReference type="KEGG" id="aak:AA2016_6416"/>
<sequence length="321" mass="35056">MARKHLLSGLGSQKLPDGNSSESASNSPTVSPVPQFSPRGAIGAVSRSIEYLKAQSVVELDPDLIDEPAITDRLEEATGRFDEFAAQIKEHGQQVPILVRPHPTIEGRYQIAYGRRRRRAVKQAGRFVRAIVKPLTDEELVLAQGQENSARADLSFIERALYAAQLEATGYSRDLIMAALAVDKTGLSRLIAVAVHIPGDIIRAIGPAPKTGRDRWTELASRLERKGSADTARALLSADGVTDLASDDRFVKVFDATAPKKAGAPRAKVWKAEDGTRAARIKEDDRTLTLMINKKAAPEFGDYLVAELPEIYAAFKRHQGR</sequence>
<proteinExistence type="inferred from homology"/>
<dbReference type="GO" id="GO:0003677">
    <property type="term" value="F:DNA binding"/>
    <property type="evidence" value="ECO:0007669"/>
    <property type="project" value="InterPro"/>
</dbReference>
<keyword evidence="4" id="KW-0614">Plasmid</keyword>
<reference evidence="4 5" key="1">
    <citation type="submission" date="2016-03" db="EMBL/GenBank/DDBJ databases">
        <title>Complete genome of Aminobacter aminovorans KCTC 2477.</title>
        <authorList>
            <person name="Kim K.M."/>
        </authorList>
    </citation>
    <scope>NUCLEOTIDE SEQUENCE [LARGE SCALE GENOMIC DNA]</scope>
    <source>
        <strain evidence="4 5">KCTC 2477</strain>
        <plasmid evidence="4 5">pAA03</plasmid>
    </source>
</reference>
<protein>
    <submittedName>
        <fullName evidence="4">Replication protein RepB</fullName>
    </submittedName>
</protein>
<dbReference type="GO" id="GO:0007059">
    <property type="term" value="P:chromosome segregation"/>
    <property type="evidence" value="ECO:0007669"/>
    <property type="project" value="TreeGrafter"/>
</dbReference>
<dbReference type="InterPro" id="IPR037972">
    <property type="entry name" value="RepB_N"/>
</dbReference>
<accession>A0AAC8YVK1</accession>
<evidence type="ECO:0000259" key="3">
    <source>
        <dbReference type="SMART" id="SM00470"/>
    </source>
</evidence>
<dbReference type="EMBL" id="CP015008">
    <property type="protein sequence ID" value="AMS45311.1"/>
    <property type="molecule type" value="Genomic_DNA"/>
</dbReference>
<dbReference type="Pfam" id="PF07506">
    <property type="entry name" value="RepB"/>
    <property type="match status" value="1"/>
</dbReference>
<dbReference type="RefSeq" id="WP_067969725.1">
    <property type="nucleotide sequence ID" value="NZ_CP015008.1"/>
</dbReference>
<dbReference type="SUPFAM" id="SSF110849">
    <property type="entry name" value="ParB/Sulfiredoxin"/>
    <property type="match status" value="1"/>
</dbReference>
<dbReference type="Gene3D" id="1.10.10.2830">
    <property type="match status" value="1"/>
</dbReference>
<gene>
    <name evidence="4" type="ORF">AA2016_6416</name>
</gene>
<dbReference type="NCBIfam" id="TIGR03454">
    <property type="entry name" value="partition_RepB"/>
    <property type="match status" value="1"/>
</dbReference>
<dbReference type="PANTHER" id="PTHR33375">
    <property type="entry name" value="CHROMOSOME-PARTITIONING PROTEIN PARB-RELATED"/>
    <property type="match status" value="1"/>
</dbReference>
<feature type="domain" description="ParB-like N-terminal" evidence="3">
    <location>
        <begin position="58"/>
        <end position="149"/>
    </location>
</feature>
<feature type="compositionally biased region" description="Polar residues" evidence="2">
    <location>
        <begin position="18"/>
        <end position="34"/>
    </location>
</feature>
<evidence type="ECO:0000313" key="4">
    <source>
        <dbReference type="EMBL" id="AMS45311.1"/>
    </source>
</evidence>
<dbReference type="InterPro" id="IPR004437">
    <property type="entry name" value="ParB/RepB/Spo0J"/>
</dbReference>
<name>A0AAC8YVK1_AMIAI</name>
<dbReference type="AlphaFoldDB" id="A0AAC8YVK1"/>
<geneLocation type="plasmid" evidence="4 5">
    <name>pAA03</name>
</geneLocation>
<evidence type="ECO:0000256" key="1">
    <source>
        <dbReference type="ARBA" id="ARBA00006295"/>
    </source>
</evidence>
<comment type="similarity">
    <text evidence="1">Belongs to the ParB family.</text>
</comment>
<dbReference type="Gene3D" id="3.90.1530.30">
    <property type="match status" value="1"/>
</dbReference>
<dbReference type="SMART" id="SM00470">
    <property type="entry name" value="ParB"/>
    <property type="match status" value="1"/>
</dbReference>
<evidence type="ECO:0000256" key="2">
    <source>
        <dbReference type="SAM" id="MobiDB-lite"/>
    </source>
</evidence>
<dbReference type="InterPro" id="IPR036086">
    <property type="entry name" value="ParB/Sulfiredoxin_sf"/>
</dbReference>